<gene>
    <name evidence="2" type="ORF">EII35_05265</name>
</gene>
<name>A0A3P1WU48_9ACTN</name>
<accession>A0A3P1WU48</accession>
<sequence length="391" mass="43606">MECVEVLRGHADKRVHCGRPGDPWQRGPPRTHPPVCSSSSGLPRGHRIPYPCTLQHLVVRAVSVLSAFPTTSLGQNGDACRRSPGVRFPLMQVPADFSAMILDREGEAAREWLESLPQVIGELLDRWRLRRTGSPWCGMCAVVVPVVGEDGRRCVLKVSWVDDETRLEPVALRAWAGRGAVALLRADEELGAMLLERLDERRVLLDVPVQEALDIAAELLRALRVPAPPELTGIGDIAARWGAEFRKEWRRLGQPCPERLLSSAVDLCGELAGLASESWLLHGDYHYGNILGRGDDTWVVIDPKPLKGDAAYEVVPLLRNRWSEIRGGGGTRVAVRRRLERFAEVAELESSAVIRWCLVRSIGDAMWFREQGFEDRAEISWDIARTMFADL</sequence>
<evidence type="ECO:0000313" key="3">
    <source>
        <dbReference type="Proteomes" id="UP000280935"/>
    </source>
</evidence>
<protein>
    <submittedName>
        <fullName evidence="2">Aminoglycoside resistance protein</fullName>
    </submittedName>
</protein>
<dbReference type="InterPro" id="IPR011009">
    <property type="entry name" value="Kinase-like_dom_sf"/>
</dbReference>
<dbReference type="OrthoDB" id="3638028at2"/>
<evidence type="ECO:0000313" key="2">
    <source>
        <dbReference type="EMBL" id="RRD50162.1"/>
    </source>
</evidence>
<dbReference type="InterPro" id="IPR006748">
    <property type="entry name" value="NH2Glyco/OHUrea_AB-resist_kin"/>
</dbReference>
<evidence type="ECO:0000256" key="1">
    <source>
        <dbReference type="SAM" id="MobiDB-lite"/>
    </source>
</evidence>
<reference evidence="2 3" key="1">
    <citation type="submission" date="2018-11" db="EMBL/GenBank/DDBJ databases">
        <title>Genomes From Bacteria Associated with the Canine Oral Cavity: a Test Case for Automated Genome-Based Taxonomic Assignment.</title>
        <authorList>
            <person name="Coil D.A."/>
            <person name="Jospin G."/>
            <person name="Darling A.E."/>
            <person name="Wallis C."/>
            <person name="Davis I.J."/>
            <person name="Harris S."/>
            <person name="Eisen J.A."/>
            <person name="Holcombe L.J."/>
            <person name="O'Flynn C."/>
        </authorList>
    </citation>
    <scope>NUCLEOTIDE SEQUENCE [LARGE SCALE GENOMIC DNA]</scope>
    <source>
        <strain evidence="2 3">OH2822_COT-296</strain>
    </source>
</reference>
<dbReference type="Proteomes" id="UP000280935">
    <property type="component" value="Unassembled WGS sequence"/>
</dbReference>
<dbReference type="SUPFAM" id="SSF56112">
    <property type="entry name" value="Protein kinase-like (PK-like)"/>
    <property type="match status" value="1"/>
</dbReference>
<dbReference type="GO" id="GO:0016773">
    <property type="term" value="F:phosphotransferase activity, alcohol group as acceptor"/>
    <property type="evidence" value="ECO:0007669"/>
    <property type="project" value="InterPro"/>
</dbReference>
<comment type="caution">
    <text evidence="2">The sequence shown here is derived from an EMBL/GenBank/DDBJ whole genome shotgun (WGS) entry which is preliminary data.</text>
</comment>
<dbReference type="AlphaFoldDB" id="A0A3P1WU48"/>
<dbReference type="EMBL" id="RQYT01000008">
    <property type="protein sequence ID" value="RRD50162.1"/>
    <property type="molecule type" value="Genomic_DNA"/>
</dbReference>
<feature type="region of interest" description="Disordered" evidence="1">
    <location>
        <begin position="15"/>
        <end position="42"/>
    </location>
</feature>
<dbReference type="GO" id="GO:0019748">
    <property type="term" value="P:secondary metabolic process"/>
    <property type="evidence" value="ECO:0007669"/>
    <property type="project" value="InterPro"/>
</dbReference>
<dbReference type="Pfam" id="PF04655">
    <property type="entry name" value="APH_6_hur"/>
    <property type="match status" value="1"/>
</dbReference>
<organism evidence="2 3">
    <name type="scientific">Arachnia propionica</name>
    <dbReference type="NCBI Taxonomy" id="1750"/>
    <lineage>
        <taxon>Bacteria</taxon>
        <taxon>Bacillati</taxon>
        <taxon>Actinomycetota</taxon>
        <taxon>Actinomycetes</taxon>
        <taxon>Propionibacteriales</taxon>
        <taxon>Propionibacteriaceae</taxon>
        <taxon>Arachnia</taxon>
    </lineage>
</organism>
<proteinExistence type="predicted"/>